<dbReference type="PROSITE" id="PS51371">
    <property type="entry name" value="CBS"/>
    <property type="match status" value="2"/>
</dbReference>
<comment type="similarity">
    <text evidence="2 9">Belongs to the SLC41A transporter family.</text>
</comment>
<keyword evidence="3 9" id="KW-0813">Transport</keyword>
<keyword evidence="6 9" id="KW-1133">Transmembrane helix</keyword>
<comment type="subcellular location">
    <subcellularLocation>
        <location evidence="9">Cell membrane</location>
        <topology evidence="9">Multi-pass membrane protein</topology>
    </subcellularLocation>
    <subcellularLocation>
        <location evidence="1">Membrane</location>
        <topology evidence="1">Multi-pass membrane protein</topology>
    </subcellularLocation>
</comment>
<dbReference type="OrthoDB" id="9790355at2"/>
<evidence type="ECO:0000256" key="1">
    <source>
        <dbReference type="ARBA" id="ARBA00004141"/>
    </source>
</evidence>
<dbReference type="PANTHER" id="PTHR43773">
    <property type="entry name" value="MAGNESIUM TRANSPORTER MGTE"/>
    <property type="match status" value="1"/>
</dbReference>
<keyword evidence="4 9" id="KW-0812">Transmembrane</keyword>
<keyword evidence="7 9" id="KW-0472">Membrane</keyword>
<dbReference type="Pfam" id="PF00571">
    <property type="entry name" value="CBS"/>
    <property type="match status" value="2"/>
</dbReference>
<dbReference type="SUPFAM" id="SSF54631">
    <property type="entry name" value="CBS-domain pair"/>
    <property type="match status" value="1"/>
</dbReference>
<evidence type="ECO:0000256" key="9">
    <source>
        <dbReference type="RuleBase" id="RU362011"/>
    </source>
</evidence>
<dbReference type="PANTHER" id="PTHR43773:SF1">
    <property type="entry name" value="MAGNESIUM TRANSPORTER MGTE"/>
    <property type="match status" value="1"/>
</dbReference>
<dbReference type="InterPro" id="IPR000644">
    <property type="entry name" value="CBS_dom"/>
</dbReference>
<dbReference type="InterPro" id="IPR046342">
    <property type="entry name" value="CBS_dom_sf"/>
</dbReference>
<dbReference type="NCBIfam" id="TIGR00400">
    <property type="entry name" value="mgtE"/>
    <property type="match status" value="1"/>
</dbReference>
<feature type="transmembrane region" description="Helical" evidence="9">
    <location>
        <begin position="427"/>
        <end position="450"/>
    </location>
</feature>
<feature type="transmembrane region" description="Helical" evidence="9">
    <location>
        <begin position="290"/>
        <end position="309"/>
    </location>
</feature>
<keyword evidence="9" id="KW-1003">Cell membrane</keyword>
<comment type="subunit">
    <text evidence="9">Homodimer.</text>
</comment>
<keyword evidence="8" id="KW-0129">CBS domain</keyword>
<comment type="function">
    <text evidence="9">Acts as a magnesium transporter.</text>
</comment>
<feature type="domain" description="CBS" evidence="10">
    <location>
        <begin position="142"/>
        <end position="203"/>
    </location>
</feature>
<dbReference type="InterPro" id="IPR006667">
    <property type="entry name" value="SLC41_membr_dom"/>
</dbReference>
<keyword evidence="12" id="KW-1185">Reference proteome</keyword>
<dbReference type="CDD" id="cd04606">
    <property type="entry name" value="CBS_pair_Mg_transporter"/>
    <property type="match status" value="1"/>
</dbReference>
<dbReference type="SUPFAM" id="SSF158791">
    <property type="entry name" value="MgtE N-terminal domain-like"/>
    <property type="match status" value="1"/>
</dbReference>
<dbReference type="Pfam" id="PF03448">
    <property type="entry name" value="MgtE_N"/>
    <property type="match status" value="1"/>
</dbReference>
<dbReference type="Gene3D" id="3.10.580.10">
    <property type="entry name" value="CBS-domain"/>
    <property type="match status" value="1"/>
</dbReference>
<dbReference type="InterPro" id="IPR036739">
    <property type="entry name" value="SLC41_membr_dom_sf"/>
</dbReference>
<evidence type="ECO:0000256" key="8">
    <source>
        <dbReference type="PROSITE-ProRule" id="PRU00703"/>
    </source>
</evidence>
<keyword evidence="9" id="KW-0479">Metal-binding</keyword>
<dbReference type="GO" id="GO:0005886">
    <property type="term" value="C:plasma membrane"/>
    <property type="evidence" value="ECO:0007669"/>
    <property type="project" value="UniProtKB-SubCell"/>
</dbReference>
<dbReference type="Pfam" id="PF01769">
    <property type="entry name" value="MgtE"/>
    <property type="match status" value="1"/>
</dbReference>
<dbReference type="AlphaFoldDB" id="A0A2P8HE08"/>
<dbReference type="EMBL" id="PYAV01000008">
    <property type="protein sequence ID" value="PSL44401.1"/>
    <property type="molecule type" value="Genomic_DNA"/>
</dbReference>
<evidence type="ECO:0000313" key="12">
    <source>
        <dbReference type="Proteomes" id="UP000242310"/>
    </source>
</evidence>
<dbReference type="InterPro" id="IPR006668">
    <property type="entry name" value="Mg_transptr_MgtE_intracell_dom"/>
</dbReference>
<feature type="transmembrane region" description="Helical" evidence="9">
    <location>
        <begin position="390"/>
        <end position="415"/>
    </location>
</feature>
<organism evidence="11 12">
    <name type="scientific">Salsuginibacillus halophilus</name>
    <dbReference type="NCBI Taxonomy" id="517424"/>
    <lineage>
        <taxon>Bacteria</taxon>
        <taxon>Bacillati</taxon>
        <taxon>Bacillota</taxon>
        <taxon>Bacilli</taxon>
        <taxon>Bacillales</taxon>
        <taxon>Bacillaceae</taxon>
        <taxon>Salsuginibacillus</taxon>
    </lineage>
</organism>
<dbReference type="Gene3D" id="1.25.60.10">
    <property type="entry name" value="MgtE N-terminal domain-like"/>
    <property type="match status" value="1"/>
</dbReference>
<dbReference type="SMART" id="SM00116">
    <property type="entry name" value="CBS"/>
    <property type="match status" value="2"/>
</dbReference>
<comment type="caution">
    <text evidence="11">The sequence shown here is derived from an EMBL/GenBank/DDBJ whole genome shotgun (WGS) entry which is preliminary data.</text>
</comment>
<dbReference type="InterPro" id="IPR006669">
    <property type="entry name" value="MgtE_transporter"/>
</dbReference>
<dbReference type="Gene3D" id="1.10.357.20">
    <property type="entry name" value="SLC41 divalent cation transporters, integral membrane domain"/>
    <property type="match status" value="1"/>
</dbReference>
<evidence type="ECO:0000313" key="11">
    <source>
        <dbReference type="EMBL" id="PSL44401.1"/>
    </source>
</evidence>
<evidence type="ECO:0000256" key="5">
    <source>
        <dbReference type="ARBA" id="ARBA00022842"/>
    </source>
</evidence>
<proteinExistence type="inferred from homology"/>
<evidence type="ECO:0000256" key="4">
    <source>
        <dbReference type="ARBA" id="ARBA00022692"/>
    </source>
</evidence>
<accession>A0A2P8HE08</accession>
<evidence type="ECO:0000256" key="6">
    <source>
        <dbReference type="ARBA" id="ARBA00022989"/>
    </source>
</evidence>
<feature type="transmembrane region" description="Helical" evidence="9">
    <location>
        <begin position="362"/>
        <end position="384"/>
    </location>
</feature>
<reference evidence="11 12" key="1">
    <citation type="submission" date="2018-03" db="EMBL/GenBank/DDBJ databases">
        <title>Genomic Encyclopedia of Type Strains, Phase III (KMG-III): the genomes of soil and plant-associated and newly described type strains.</title>
        <authorList>
            <person name="Whitman W."/>
        </authorList>
    </citation>
    <scope>NUCLEOTIDE SEQUENCE [LARGE SCALE GENOMIC DNA]</scope>
    <source>
        <strain evidence="11 12">CGMCC 1.07653</strain>
    </source>
</reference>
<feature type="domain" description="CBS" evidence="10">
    <location>
        <begin position="206"/>
        <end position="262"/>
    </location>
</feature>
<dbReference type="GO" id="GO:0015095">
    <property type="term" value="F:magnesium ion transmembrane transporter activity"/>
    <property type="evidence" value="ECO:0007669"/>
    <property type="project" value="UniProtKB-UniRule"/>
</dbReference>
<dbReference type="RefSeq" id="WP_106588882.1">
    <property type="nucleotide sequence ID" value="NZ_PYAV01000008.1"/>
</dbReference>
<dbReference type="GO" id="GO:0046872">
    <property type="term" value="F:metal ion binding"/>
    <property type="evidence" value="ECO:0007669"/>
    <property type="project" value="UniProtKB-KW"/>
</dbReference>
<dbReference type="Proteomes" id="UP000242310">
    <property type="component" value="Unassembled WGS sequence"/>
</dbReference>
<dbReference type="InterPro" id="IPR038076">
    <property type="entry name" value="MgtE_N_sf"/>
</dbReference>
<keyword evidence="5 9" id="KW-0460">Magnesium</keyword>
<evidence type="ECO:0000256" key="2">
    <source>
        <dbReference type="ARBA" id="ARBA00009749"/>
    </source>
</evidence>
<evidence type="ECO:0000256" key="3">
    <source>
        <dbReference type="ARBA" id="ARBA00022448"/>
    </source>
</evidence>
<evidence type="ECO:0000259" key="10">
    <source>
        <dbReference type="PROSITE" id="PS51371"/>
    </source>
</evidence>
<protein>
    <recommendedName>
        <fullName evidence="9">Magnesium transporter MgtE</fullName>
    </recommendedName>
</protein>
<dbReference type="SMART" id="SM00924">
    <property type="entry name" value="MgtE_N"/>
    <property type="match status" value="1"/>
</dbReference>
<evidence type="ECO:0000256" key="7">
    <source>
        <dbReference type="ARBA" id="ARBA00023136"/>
    </source>
</evidence>
<name>A0A2P8HE08_9BACI</name>
<comment type="caution">
    <text evidence="9">Lacks conserved residue(s) required for the propagation of feature annotation.</text>
</comment>
<gene>
    <name evidence="11" type="ORF">B0H94_10810</name>
</gene>
<dbReference type="SUPFAM" id="SSF161093">
    <property type="entry name" value="MgtE membrane domain-like"/>
    <property type="match status" value="1"/>
</dbReference>
<sequence length="453" mass="50115">MKKLDERTREEYANDVIEKLRAGDQEGFRESFLDLHAIDQLGIFDTLNASDRKQIYTFLTPKEFADIFQEMEYEQQLEISKELDEEYLAGITNEMYADDAADFIGQLPENMRDQVLETMDDEEASEVEELMSYPDETAGALMTKEFLSIKATDTVRDVMAFLQKEGPEAETIYYLYVINDEEALVGVLSLRDLIINSHDELIENLMSTRVIAANVTDDQEEVAKLIEKYDLLAAPVVTETRKLVGIITVDDVIDVIQEELTEDIGEISAARGATDENVTAFQAAKKRSPWIVMLMVFGMITAGVIEQFEGTLEEIAILAAFIPLIMDSAGNTGTQSLAVVVRSLATGVLDKKGVGKTIFREFQTGMMIGVASAIALIILVSFLYGNPMLAVVVATSIFISLSIATVVGTIFPLIINKLKLDPAIASGPFITTLNDVIGLLIYFSIATSLIQYL</sequence>